<feature type="region of interest" description="Disordered" evidence="1">
    <location>
        <begin position="1"/>
        <end position="162"/>
    </location>
</feature>
<organism evidence="2 3">
    <name type="scientific">Rousettus aegyptiacus</name>
    <name type="common">Egyptian fruit bat</name>
    <name type="synonym">Pteropus aegyptiacus</name>
    <dbReference type="NCBI Taxonomy" id="9407"/>
    <lineage>
        <taxon>Eukaryota</taxon>
        <taxon>Metazoa</taxon>
        <taxon>Chordata</taxon>
        <taxon>Craniata</taxon>
        <taxon>Vertebrata</taxon>
        <taxon>Euteleostomi</taxon>
        <taxon>Mammalia</taxon>
        <taxon>Eutheria</taxon>
        <taxon>Laurasiatheria</taxon>
        <taxon>Chiroptera</taxon>
        <taxon>Yinpterochiroptera</taxon>
        <taxon>Pteropodoidea</taxon>
        <taxon>Pteropodidae</taxon>
        <taxon>Rousettinae</taxon>
        <taxon>Rousettus</taxon>
    </lineage>
</organism>
<feature type="compositionally biased region" description="Basic residues" evidence="1">
    <location>
        <begin position="128"/>
        <end position="137"/>
    </location>
</feature>
<dbReference type="AlphaFoldDB" id="A0A7J8B785"/>
<feature type="compositionally biased region" description="Basic residues" evidence="1">
    <location>
        <begin position="73"/>
        <end position="83"/>
    </location>
</feature>
<feature type="compositionally biased region" description="Basic and acidic residues" evidence="1">
    <location>
        <begin position="34"/>
        <end position="50"/>
    </location>
</feature>
<keyword evidence="3" id="KW-1185">Reference proteome</keyword>
<protein>
    <submittedName>
        <fullName evidence="2">Uncharacterized protein</fullName>
    </submittedName>
</protein>
<evidence type="ECO:0000313" key="2">
    <source>
        <dbReference type="EMBL" id="KAF6394697.1"/>
    </source>
</evidence>
<evidence type="ECO:0000256" key="1">
    <source>
        <dbReference type="SAM" id="MobiDB-lite"/>
    </source>
</evidence>
<reference evidence="2 3" key="1">
    <citation type="journal article" date="2020" name="Nature">
        <title>Six reference-quality genomes reveal evolution of bat adaptations.</title>
        <authorList>
            <person name="Jebb D."/>
            <person name="Huang Z."/>
            <person name="Pippel M."/>
            <person name="Hughes G.M."/>
            <person name="Lavrichenko K."/>
            <person name="Devanna P."/>
            <person name="Winkler S."/>
            <person name="Jermiin L.S."/>
            <person name="Skirmuntt E.C."/>
            <person name="Katzourakis A."/>
            <person name="Burkitt-Gray L."/>
            <person name="Ray D.A."/>
            <person name="Sullivan K.A.M."/>
            <person name="Roscito J.G."/>
            <person name="Kirilenko B.M."/>
            <person name="Davalos L.M."/>
            <person name="Corthals A.P."/>
            <person name="Power M.L."/>
            <person name="Jones G."/>
            <person name="Ransome R.D."/>
            <person name="Dechmann D.K.N."/>
            <person name="Locatelli A.G."/>
            <person name="Puechmaille S.J."/>
            <person name="Fedrigo O."/>
            <person name="Jarvis E.D."/>
            <person name="Hiller M."/>
            <person name="Vernes S.C."/>
            <person name="Myers E.W."/>
            <person name="Teeling E.C."/>
        </authorList>
    </citation>
    <scope>NUCLEOTIDE SEQUENCE [LARGE SCALE GENOMIC DNA]</scope>
    <source>
        <strain evidence="2">MRouAeg1</strain>
        <tissue evidence="2">Muscle</tissue>
    </source>
</reference>
<comment type="caution">
    <text evidence="2">The sequence shown here is derived from an EMBL/GenBank/DDBJ whole genome shotgun (WGS) entry which is preliminary data.</text>
</comment>
<evidence type="ECO:0000313" key="3">
    <source>
        <dbReference type="Proteomes" id="UP000593571"/>
    </source>
</evidence>
<accession>A0A7J8B785</accession>
<dbReference type="EMBL" id="JACASE010000019">
    <property type="protein sequence ID" value="KAF6394697.1"/>
    <property type="molecule type" value="Genomic_DNA"/>
</dbReference>
<feature type="compositionally biased region" description="Basic and acidic residues" evidence="1">
    <location>
        <begin position="86"/>
        <end position="96"/>
    </location>
</feature>
<dbReference type="Proteomes" id="UP000593571">
    <property type="component" value="Unassembled WGS sequence"/>
</dbReference>
<feature type="compositionally biased region" description="Basic and acidic residues" evidence="1">
    <location>
        <begin position="1"/>
        <end position="12"/>
    </location>
</feature>
<feature type="compositionally biased region" description="Basic and acidic residues" evidence="1">
    <location>
        <begin position="152"/>
        <end position="162"/>
    </location>
</feature>
<proteinExistence type="predicted"/>
<gene>
    <name evidence="2" type="ORF">HJG63_010022</name>
</gene>
<feature type="compositionally biased region" description="Low complexity" evidence="1">
    <location>
        <begin position="100"/>
        <end position="115"/>
    </location>
</feature>
<sequence>MRVEDAMLRETSRPPADNTCAVPRRLFPLGVHVRNREPHQPVEHQRDPGASRRPHLHPAEGAAVCGGRDQHQRGRHGVRRPPHRVAVADRRGDARCSADPSAGLPGEAGPAAGQRGRSRGHSGGSHGSHGHPGHPGRRVPAQPTKERRGHGERRGERSTRNK</sequence>
<name>A0A7J8B785_ROUAE</name>